<dbReference type="Proteomes" id="UP000223913">
    <property type="component" value="Unassembled WGS sequence"/>
</dbReference>
<comment type="caution">
    <text evidence="1">The sequence shown here is derived from an EMBL/GenBank/DDBJ whole genome shotgun (WGS) entry which is preliminary data.</text>
</comment>
<protein>
    <submittedName>
        <fullName evidence="1">Uncharacterized protein</fullName>
    </submittedName>
</protein>
<sequence>MVAHELRKVIEPIRSNTESYVFLVTKAILQHSLVHFGHRLGKPDRTSGQKCIMPEKRVGLALTIWFRMADH</sequence>
<gene>
    <name evidence="1" type="ORF">CRP01_27525</name>
</gene>
<dbReference type="AlphaFoldDB" id="A0A2D0N4L9"/>
<dbReference type="EMBL" id="PDUD01000032">
    <property type="protein sequence ID" value="PHN03435.1"/>
    <property type="molecule type" value="Genomic_DNA"/>
</dbReference>
<keyword evidence="2" id="KW-1185">Reference proteome</keyword>
<name>A0A2D0N4L9_FLAN2</name>
<reference evidence="1 2" key="1">
    <citation type="submission" date="2017-10" db="EMBL/GenBank/DDBJ databases">
        <title>The draft genome sequence of Lewinella nigricans NBRC 102662.</title>
        <authorList>
            <person name="Wang K."/>
        </authorList>
    </citation>
    <scope>NUCLEOTIDE SEQUENCE [LARGE SCALE GENOMIC DNA]</scope>
    <source>
        <strain evidence="1 2">NBRC 102662</strain>
    </source>
</reference>
<evidence type="ECO:0000313" key="2">
    <source>
        <dbReference type="Proteomes" id="UP000223913"/>
    </source>
</evidence>
<organism evidence="1 2">
    <name type="scientific">Flavilitoribacter nigricans (strain ATCC 23147 / DSM 23189 / NBRC 102662 / NCIMB 1420 / SS-2)</name>
    <name type="common">Lewinella nigricans</name>
    <dbReference type="NCBI Taxonomy" id="1122177"/>
    <lineage>
        <taxon>Bacteria</taxon>
        <taxon>Pseudomonadati</taxon>
        <taxon>Bacteroidota</taxon>
        <taxon>Saprospiria</taxon>
        <taxon>Saprospirales</taxon>
        <taxon>Lewinellaceae</taxon>
        <taxon>Flavilitoribacter</taxon>
    </lineage>
</organism>
<accession>A0A2D0N4L9</accession>
<evidence type="ECO:0000313" key="1">
    <source>
        <dbReference type="EMBL" id="PHN03435.1"/>
    </source>
</evidence>
<proteinExistence type="predicted"/>